<dbReference type="GeneID" id="54565864"/>
<dbReference type="AlphaFoldDB" id="A0A6A6CLJ0"/>
<gene>
    <name evidence="2" type="ORF">M409DRAFT_54102</name>
</gene>
<keyword evidence="3" id="KW-1185">Reference proteome</keyword>
<dbReference type="Proteomes" id="UP000799537">
    <property type="component" value="Unassembled WGS sequence"/>
</dbReference>
<reference evidence="2" key="1">
    <citation type="journal article" date="2020" name="Stud. Mycol.">
        <title>101 Dothideomycetes genomes: a test case for predicting lifestyles and emergence of pathogens.</title>
        <authorList>
            <person name="Haridas S."/>
            <person name="Albert R."/>
            <person name="Binder M."/>
            <person name="Bloem J."/>
            <person name="Labutti K."/>
            <person name="Salamov A."/>
            <person name="Andreopoulos B."/>
            <person name="Baker S."/>
            <person name="Barry K."/>
            <person name="Bills G."/>
            <person name="Bluhm B."/>
            <person name="Cannon C."/>
            <person name="Castanera R."/>
            <person name="Culley D."/>
            <person name="Daum C."/>
            <person name="Ezra D."/>
            <person name="Gonzalez J."/>
            <person name="Henrissat B."/>
            <person name="Kuo A."/>
            <person name="Liang C."/>
            <person name="Lipzen A."/>
            <person name="Lutzoni F."/>
            <person name="Magnuson J."/>
            <person name="Mondo S."/>
            <person name="Nolan M."/>
            <person name="Ohm R."/>
            <person name="Pangilinan J."/>
            <person name="Park H.-J."/>
            <person name="Ramirez L."/>
            <person name="Alfaro M."/>
            <person name="Sun H."/>
            <person name="Tritt A."/>
            <person name="Yoshinaga Y."/>
            <person name="Zwiers L.-H."/>
            <person name="Turgeon B."/>
            <person name="Goodwin S."/>
            <person name="Spatafora J."/>
            <person name="Crous P."/>
            <person name="Grigoriev I."/>
        </authorList>
    </citation>
    <scope>NUCLEOTIDE SEQUENCE</scope>
    <source>
        <strain evidence="2">ATCC 36951</strain>
    </source>
</reference>
<evidence type="ECO:0000313" key="2">
    <source>
        <dbReference type="EMBL" id="KAF2167503.1"/>
    </source>
</evidence>
<organism evidence="2 3">
    <name type="scientific">Zasmidium cellare ATCC 36951</name>
    <dbReference type="NCBI Taxonomy" id="1080233"/>
    <lineage>
        <taxon>Eukaryota</taxon>
        <taxon>Fungi</taxon>
        <taxon>Dikarya</taxon>
        <taxon>Ascomycota</taxon>
        <taxon>Pezizomycotina</taxon>
        <taxon>Dothideomycetes</taxon>
        <taxon>Dothideomycetidae</taxon>
        <taxon>Mycosphaerellales</taxon>
        <taxon>Mycosphaerellaceae</taxon>
        <taxon>Zasmidium</taxon>
    </lineage>
</organism>
<dbReference type="RefSeq" id="XP_033668392.1">
    <property type="nucleotide sequence ID" value="XM_033812592.1"/>
</dbReference>
<sequence length="303" mass="33902">MKLPTWFKVVRFTTTKLNPETTTIERRPTYHTSGQPVYAHHDEGVAAGLAEAKSMLNHVASSYTELQNEYCSLPLHTRRDLHTPANEELVYAAAILEPDPKGVWSETSPHGNDEIRPVARDWYTSIGQLLNDFSHKDVDRFSSEYITSLHNRVDAEVARCTKGRQMVDYIKQCASPEPSISIEVTLDEWNDAMNDIVKGTFVSYAIDAAVDASQRPSNVPPPSFNGRGIIDYFELSIDQPLWPSANLVGQPKSRPSPRWRAQSSTGRTTPLPSSPPPPYHPIRIPAYLSGYGTLSNDPYPILR</sequence>
<accession>A0A6A6CLJ0</accession>
<name>A0A6A6CLJ0_ZASCE</name>
<proteinExistence type="predicted"/>
<feature type="region of interest" description="Disordered" evidence="1">
    <location>
        <begin position="246"/>
        <end position="278"/>
    </location>
</feature>
<evidence type="ECO:0000313" key="3">
    <source>
        <dbReference type="Proteomes" id="UP000799537"/>
    </source>
</evidence>
<evidence type="ECO:0000256" key="1">
    <source>
        <dbReference type="SAM" id="MobiDB-lite"/>
    </source>
</evidence>
<protein>
    <submittedName>
        <fullName evidence="2">Uncharacterized protein</fullName>
    </submittedName>
</protein>
<dbReference type="EMBL" id="ML993593">
    <property type="protein sequence ID" value="KAF2167503.1"/>
    <property type="molecule type" value="Genomic_DNA"/>
</dbReference>